<reference evidence="3" key="1">
    <citation type="submission" date="2022-01" db="EMBL/GenBank/DDBJ databases">
        <authorList>
            <person name="Jo J.-H."/>
            <person name="Im W.-T."/>
        </authorList>
    </citation>
    <scope>NUCLEOTIDE SEQUENCE</scope>
    <source>
        <strain evidence="3">NA20</strain>
    </source>
</reference>
<sequence length="133" mass="14796">MKIKSTLISLTALCCLSVINPYHSQAAGDPKKAAETGDDRNPAAKAKIKTSTSRNNDAVRIYPGVISKTMHVVAKDNEQEIQFFVFDLDSTLIQHFKMKDGDHKKIRGLRKGKYVYHVFSGDEEVATGNFSIH</sequence>
<feature type="signal peptide" evidence="2">
    <location>
        <begin position="1"/>
        <end position="26"/>
    </location>
</feature>
<dbReference type="EMBL" id="JAKLTR010000029">
    <property type="protein sequence ID" value="MCG2617992.1"/>
    <property type="molecule type" value="Genomic_DNA"/>
</dbReference>
<evidence type="ECO:0000256" key="1">
    <source>
        <dbReference type="SAM" id="MobiDB-lite"/>
    </source>
</evidence>
<gene>
    <name evidence="3" type="ORF">LZZ85_27060</name>
</gene>
<dbReference type="RefSeq" id="WP_237877017.1">
    <property type="nucleotide sequence ID" value="NZ_JAKLTR010000029.1"/>
</dbReference>
<organism evidence="3 4">
    <name type="scientific">Terrimonas ginsenosidimutans</name>
    <dbReference type="NCBI Taxonomy" id="2908004"/>
    <lineage>
        <taxon>Bacteria</taxon>
        <taxon>Pseudomonadati</taxon>
        <taxon>Bacteroidota</taxon>
        <taxon>Chitinophagia</taxon>
        <taxon>Chitinophagales</taxon>
        <taxon>Chitinophagaceae</taxon>
        <taxon>Terrimonas</taxon>
    </lineage>
</organism>
<keyword evidence="4" id="KW-1185">Reference proteome</keyword>
<keyword evidence="2" id="KW-0732">Signal</keyword>
<evidence type="ECO:0000313" key="4">
    <source>
        <dbReference type="Proteomes" id="UP001165367"/>
    </source>
</evidence>
<comment type="caution">
    <text evidence="3">The sequence shown here is derived from an EMBL/GenBank/DDBJ whole genome shotgun (WGS) entry which is preliminary data.</text>
</comment>
<proteinExistence type="predicted"/>
<name>A0ABS9L047_9BACT</name>
<feature type="compositionally biased region" description="Basic and acidic residues" evidence="1">
    <location>
        <begin position="29"/>
        <end position="42"/>
    </location>
</feature>
<feature type="chain" id="PRO_5046623725" description="T9SS type A sorting domain-containing protein" evidence="2">
    <location>
        <begin position="27"/>
        <end position="133"/>
    </location>
</feature>
<protein>
    <recommendedName>
        <fullName evidence="5">T9SS type A sorting domain-containing protein</fullName>
    </recommendedName>
</protein>
<evidence type="ECO:0000313" key="3">
    <source>
        <dbReference type="EMBL" id="MCG2617992.1"/>
    </source>
</evidence>
<accession>A0ABS9L047</accession>
<evidence type="ECO:0000256" key="2">
    <source>
        <dbReference type="SAM" id="SignalP"/>
    </source>
</evidence>
<evidence type="ECO:0008006" key="5">
    <source>
        <dbReference type="Google" id="ProtNLM"/>
    </source>
</evidence>
<feature type="region of interest" description="Disordered" evidence="1">
    <location>
        <begin position="25"/>
        <end position="53"/>
    </location>
</feature>
<dbReference type="Proteomes" id="UP001165367">
    <property type="component" value="Unassembled WGS sequence"/>
</dbReference>